<dbReference type="InterPro" id="IPR026841">
    <property type="entry name" value="Aur1/Ipt1"/>
</dbReference>
<dbReference type="OrthoDB" id="2566866at2759"/>
<proteinExistence type="predicted"/>
<evidence type="ECO:0000313" key="8">
    <source>
        <dbReference type="Proteomes" id="UP000187429"/>
    </source>
</evidence>
<feature type="transmembrane region" description="Helical" evidence="5">
    <location>
        <begin position="176"/>
        <end position="195"/>
    </location>
</feature>
<feature type="transmembrane region" description="Helical" evidence="5">
    <location>
        <begin position="97"/>
        <end position="115"/>
    </location>
</feature>
<dbReference type="GO" id="GO:0016020">
    <property type="term" value="C:membrane"/>
    <property type="evidence" value="ECO:0007669"/>
    <property type="project" value="UniProtKB-SubCell"/>
</dbReference>
<name>A0A1R1YMQ6_9FUNG</name>
<gene>
    <name evidence="7" type="ORF">AYI69_g2335</name>
</gene>
<dbReference type="AlphaFoldDB" id="A0A1R1YMQ6"/>
<dbReference type="Pfam" id="PF14378">
    <property type="entry name" value="PAP2_3"/>
    <property type="match status" value="2"/>
</dbReference>
<comment type="caution">
    <text evidence="7">The sequence shown here is derived from an EMBL/GenBank/DDBJ whole genome shotgun (WGS) entry which is preliminary data.</text>
</comment>
<keyword evidence="4 5" id="KW-0472">Membrane</keyword>
<dbReference type="Proteomes" id="UP000187429">
    <property type="component" value="Unassembled WGS sequence"/>
</dbReference>
<keyword evidence="8" id="KW-1185">Reference proteome</keyword>
<dbReference type="PANTHER" id="PTHR31310">
    <property type="match status" value="1"/>
</dbReference>
<dbReference type="InterPro" id="IPR052185">
    <property type="entry name" value="IPC_Synthase-Related"/>
</dbReference>
<protein>
    <recommendedName>
        <fullName evidence="6">Inositolphosphotransferase Aur1/Ipt1 domain-containing protein</fullName>
    </recommendedName>
</protein>
<feature type="domain" description="Inositolphosphotransferase Aur1/Ipt1" evidence="6">
    <location>
        <begin position="296"/>
        <end position="333"/>
    </location>
</feature>
<evidence type="ECO:0000256" key="2">
    <source>
        <dbReference type="ARBA" id="ARBA00022692"/>
    </source>
</evidence>
<accession>A0A1R1YMQ6</accession>
<evidence type="ECO:0000256" key="4">
    <source>
        <dbReference type="ARBA" id="ARBA00023136"/>
    </source>
</evidence>
<keyword evidence="2 5" id="KW-0812">Transmembrane</keyword>
<feature type="domain" description="Inositolphosphotransferase Aur1/Ipt1" evidence="6">
    <location>
        <begin position="169"/>
        <end position="268"/>
    </location>
</feature>
<evidence type="ECO:0000313" key="7">
    <source>
        <dbReference type="EMBL" id="OMJ28192.1"/>
    </source>
</evidence>
<evidence type="ECO:0000256" key="5">
    <source>
        <dbReference type="SAM" id="Phobius"/>
    </source>
</evidence>
<dbReference type="EMBL" id="LSSM01000683">
    <property type="protein sequence ID" value="OMJ28192.1"/>
    <property type="molecule type" value="Genomic_DNA"/>
</dbReference>
<keyword evidence="3 5" id="KW-1133">Transmembrane helix</keyword>
<evidence type="ECO:0000259" key="6">
    <source>
        <dbReference type="Pfam" id="PF14378"/>
    </source>
</evidence>
<evidence type="ECO:0000256" key="3">
    <source>
        <dbReference type="ARBA" id="ARBA00022989"/>
    </source>
</evidence>
<feature type="transmembrane region" description="Helical" evidence="5">
    <location>
        <begin position="289"/>
        <end position="312"/>
    </location>
</feature>
<organism evidence="7 8">
    <name type="scientific">Smittium culicis</name>
    <dbReference type="NCBI Taxonomy" id="133412"/>
    <lineage>
        <taxon>Eukaryota</taxon>
        <taxon>Fungi</taxon>
        <taxon>Fungi incertae sedis</taxon>
        <taxon>Zoopagomycota</taxon>
        <taxon>Kickxellomycotina</taxon>
        <taxon>Harpellomycetes</taxon>
        <taxon>Harpellales</taxon>
        <taxon>Legeriomycetaceae</taxon>
        <taxon>Smittium</taxon>
    </lineage>
</organism>
<feature type="transmembrane region" description="Helical" evidence="5">
    <location>
        <begin position="20"/>
        <end position="44"/>
    </location>
</feature>
<sequence>MSSFFKHLALSGPLNSKLKIMIFIATEVILIALAFTSNFVSAFFHSNFLDFDFFKSVATKNALKIVEIEKFFGLFFEQSLQKWTIENIGGWQFWNSYYAAAHPVVFILTIVFILVRGIHWSTSHYNWTRVEQSDYSDLPIQSSYFVDGSKRKESLIKRLFFKRQVLKLNPLEQYRFLRNIYLISILFSVFGYILLPTMPPRLLNNCDFHNHNGKLLGGCFPQFNFIDTIDKHGSLFFSWKDESVQVLNNPYAALPSQHALVAAYVAIVWIIFLLSNSKSSGSNFKSKKSLVAFSALISLACFYPLLTLFCIIVTANHFIFDAIAGFTILFSATLISLFLLSRSDNSYSKLSEDLPI</sequence>
<evidence type="ECO:0000256" key="1">
    <source>
        <dbReference type="ARBA" id="ARBA00004141"/>
    </source>
</evidence>
<comment type="subcellular location">
    <subcellularLocation>
        <location evidence="1">Membrane</location>
        <topology evidence="1">Multi-pass membrane protein</topology>
    </subcellularLocation>
</comment>
<reference evidence="8" key="1">
    <citation type="submission" date="2017-01" db="EMBL/GenBank/DDBJ databases">
        <authorList>
            <person name="Wang Y."/>
            <person name="White M."/>
            <person name="Kvist S."/>
            <person name="Moncalvo J.-M."/>
        </authorList>
    </citation>
    <scope>NUCLEOTIDE SEQUENCE [LARGE SCALE GENOMIC DNA]</scope>
    <source>
        <strain evidence="8">ID-206-W2</strain>
    </source>
</reference>
<dbReference type="Gene3D" id="1.20.144.10">
    <property type="entry name" value="Phosphatidic acid phosphatase type 2/haloperoxidase"/>
    <property type="match status" value="1"/>
</dbReference>
<dbReference type="PANTHER" id="PTHR31310:SF7">
    <property type="entry name" value="PA-PHOSPHATASE RELATED-FAMILY PROTEIN DDB_G0268928"/>
    <property type="match status" value="1"/>
</dbReference>
<feature type="transmembrane region" description="Helical" evidence="5">
    <location>
        <begin position="318"/>
        <end position="340"/>
    </location>
</feature>
<feature type="transmembrane region" description="Helical" evidence="5">
    <location>
        <begin position="259"/>
        <end position="277"/>
    </location>
</feature>